<proteinExistence type="predicted"/>
<feature type="compositionally biased region" description="Polar residues" evidence="1">
    <location>
        <begin position="77"/>
        <end position="99"/>
    </location>
</feature>
<keyword evidence="3" id="KW-1185">Reference proteome</keyword>
<reference evidence="2 3" key="1">
    <citation type="journal article" date="2019" name="Nat. Ecol. Evol.">
        <title>Megaphylogeny resolves global patterns of mushroom evolution.</title>
        <authorList>
            <person name="Varga T."/>
            <person name="Krizsan K."/>
            <person name="Foldi C."/>
            <person name="Dima B."/>
            <person name="Sanchez-Garcia M."/>
            <person name="Sanchez-Ramirez S."/>
            <person name="Szollosi G.J."/>
            <person name="Szarkandi J.G."/>
            <person name="Papp V."/>
            <person name="Albert L."/>
            <person name="Andreopoulos W."/>
            <person name="Angelini C."/>
            <person name="Antonin V."/>
            <person name="Barry K.W."/>
            <person name="Bougher N.L."/>
            <person name="Buchanan P."/>
            <person name="Buyck B."/>
            <person name="Bense V."/>
            <person name="Catcheside P."/>
            <person name="Chovatia M."/>
            <person name="Cooper J."/>
            <person name="Damon W."/>
            <person name="Desjardin D."/>
            <person name="Finy P."/>
            <person name="Geml J."/>
            <person name="Haridas S."/>
            <person name="Hughes K."/>
            <person name="Justo A."/>
            <person name="Karasinski D."/>
            <person name="Kautmanova I."/>
            <person name="Kiss B."/>
            <person name="Kocsube S."/>
            <person name="Kotiranta H."/>
            <person name="LaButti K.M."/>
            <person name="Lechner B.E."/>
            <person name="Liimatainen K."/>
            <person name="Lipzen A."/>
            <person name="Lukacs Z."/>
            <person name="Mihaltcheva S."/>
            <person name="Morgado L.N."/>
            <person name="Niskanen T."/>
            <person name="Noordeloos M.E."/>
            <person name="Ohm R.A."/>
            <person name="Ortiz-Santana B."/>
            <person name="Ovrebo C."/>
            <person name="Racz N."/>
            <person name="Riley R."/>
            <person name="Savchenko A."/>
            <person name="Shiryaev A."/>
            <person name="Soop K."/>
            <person name="Spirin V."/>
            <person name="Szebenyi C."/>
            <person name="Tomsovsky M."/>
            <person name="Tulloss R.E."/>
            <person name="Uehling J."/>
            <person name="Grigoriev I.V."/>
            <person name="Vagvolgyi C."/>
            <person name="Papp T."/>
            <person name="Martin F.M."/>
            <person name="Miettinen O."/>
            <person name="Hibbett D.S."/>
            <person name="Nagy L.G."/>
        </authorList>
    </citation>
    <scope>NUCLEOTIDE SEQUENCE [LARGE SCALE GENOMIC DNA]</scope>
    <source>
        <strain evidence="2 3">CBS 309.79</strain>
    </source>
</reference>
<dbReference type="OrthoDB" id="3254377at2759"/>
<gene>
    <name evidence="2" type="ORF">BDV98DRAFT_479960</name>
</gene>
<sequence>PLTIPPPIQELSSPSPTPSSDSDGCTAKLTISALRKILDEQPPASTSTLSASKLKAPQFMPGGRKNERGMSGFSEPRVSTATASVSRLLTKGTHSMTTRPPSPPKSSVLKKRDGNGTPISITGSNASLSFSSPIQGTSHSNPGSGASTPKRISFAEPPEGTANPR</sequence>
<name>A0A5C3Q3Q1_9AGAR</name>
<accession>A0A5C3Q3Q1</accession>
<feature type="non-terminal residue" evidence="2">
    <location>
        <position position="165"/>
    </location>
</feature>
<evidence type="ECO:0000256" key="1">
    <source>
        <dbReference type="SAM" id="MobiDB-lite"/>
    </source>
</evidence>
<evidence type="ECO:0000313" key="3">
    <source>
        <dbReference type="Proteomes" id="UP000305067"/>
    </source>
</evidence>
<feature type="region of interest" description="Disordered" evidence="1">
    <location>
        <begin position="1"/>
        <end position="165"/>
    </location>
</feature>
<feature type="compositionally biased region" description="Polar residues" evidence="1">
    <location>
        <begin position="117"/>
        <end position="147"/>
    </location>
</feature>
<dbReference type="STRING" id="1884261.A0A5C3Q3Q1"/>
<dbReference type="EMBL" id="ML178858">
    <property type="protein sequence ID" value="TFK96592.1"/>
    <property type="molecule type" value="Genomic_DNA"/>
</dbReference>
<feature type="non-terminal residue" evidence="2">
    <location>
        <position position="1"/>
    </location>
</feature>
<protein>
    <submittedName>
        <fullName evidence="2">Uncharacterized protein</fullName>
    </submittedName>
</protein>
<organism evidence="2 3">
    <name type="scientific">Pterulicium gracile</name>
    <dbReference type="NCBI Taxonomy" id="1884261"/>
    <lineage>
        <taxon>Eukaryota</taxon>
        <taxon>Fungi</taxon>
        <taxon>Dikarya</taxon>
        <taxon>Basidiomycota</taxon>
        <taxon>Agaricomycotina</taxon>
        <taxon>Agaricomycetes</taxon>
        <taxon>Agaricomycetidae</taxon>
        <taxon>Agaricales</taxon>
        <taxon>Pleurotineae</taxon>
        <taxon>Pterulaceae</taxon>
        <taxon>Pterulicium</taxon>
    </lineage>
</organism>
<feature type="compositionally biased region" description="Low complexity" evidence="1">
    <location>
        <begin position="12"/>
        <end position="23"/>
    </location>
</feature>
<dbReference type="Proteomes" id="UP000305067">
    <property type="component" value="Unassembled WGS sequence"/>
</dbReference>
<evidence type="ECO:0000313" key="2">
    <source>
        <dbReference type="EMBL" id="TFK96592.1"/>
    </source>
</evidence>
<dbReference type="AlphaFoldDB" id="A0A5C3Q3Q1"/>